<dbReference type="GO" id="GO:0003735">
    <property type="term" value="F:structural constituent of ribosome"/>
    <property type="evidence" value="ECO:0007669"/>
    <property type="project" value="InterPro"/>
</dbReference>
<dbReference type="GO" id="GO:0000287">
    <property type="term" value="F:magnesium ion binding"/>
    <property type="evidence" value="ECO:0007669"/>
    <property type="project" value="InterPro"/>
</dbReference>
<feature type="domain" description="Large ribosomal subunit protein uL15/eL18" evidence="7">
    <location>
        <begin position="152"/>
        <end position="200"/>
    </location>
</feature>
<dbReference type="PANTHER" id="PTHR31225:SF221">
    <property type="entry name" value="(-)-GERMACRENE D SYNTHASE"/>
    <property type="match status" value="1"/>
</dbReference>
<dbReference type="InterPro" id="IPR008949">
    <property type="entry name" value="Isoprenoid_synthase_dom_sf"/>
</dbReference>
<dbReference type="GO" id="GO:0003729">
    <property type="term" value="F:mRNA binding"/>
    <property type="evidence" value="ECO:0007669"/>
    <property type="project" value="UniProtKB-ARBA"/>
</dbReference>
<comment type="caution">
    <text evidence="9">The sequence shown here is derived from an EMBL/GenBank/DDBJ whole genome shotgun (WGS) entry which is preliminary data.</text>
</comment>
<comment type="cofactor">
    <cofactor evidence="1">
        <name>Mg(2+)</name>
        <dbReference type="ChEBI" id="CHEBI:18420"/>
    </cofactor>
</comment>
<dbReference type="GO" id="GO:0005840">
    <property type="term" value="C:ribosome"/>
    <property type="evidence" value="ECO:0007669"/>
    <property type="project" value="UniProtKB-KW"/>
</dbReference>
<dbReference type="SUPFAM" id="SSF48576">
    <property type="entry name" value="Terpenoid synthases"/>
    <property type="match status" value="2"/>
</dbReference>
<gene>
    <name evidence="9" type="ORF">WN944_001874</name>
</gene>
<evidence type="ECO:0000256" key="5">
    <source>
        <dbReference type="ARBA" id="ARBA00023274"/>
    </source>
</evidence>
<dbReference type="InterPro" id="IPR050148">
    <property type="entry name" value="Terpene_synthase-like"/>
</dbReference>
<dbReference type="GO" id="GO:0016114">
    <property type="term" value="P:terpenoid biosynthetic process"/>
    <property type="evidence" value="ECO:0007669"/>
    <property type="project" value="InterPro"/>
</dbReference>
<dbReference type="InterPro" id="IPR001196">
    <property type="entry name" value="Ribosomal_uL15_CS"/>
</dbReference>
<dbReference type="Gene3D" id="1.10.600.10">
    <property type="entry name" value="Farnesyl Diphosphate Synthase"/>
    <property type="match status" value="2"/>
</dbReference>
<keyword evidence="3 6" id="KW-0689">Ribosomal protein</keyword>
<evidence type="ECO:0000313" key="10">
    <source>
        <dbReference type="Proteomes" id="UP001428341"/>
    </source>
</evidence>
<evidence type="ECO:0000256" key="4">
    <source>
        <dbReference type="ARBA" id="ARBA00023239"/>
    </source>
</evidence>
<dbReference type="SUPFAM" id="SSF52080">
    <property type="entry name" value="Ribosomal proteins L15p and L18e"/>
    <property type="match status" value="1"/>
</dbReference>
<protein>
    <submittedName>
        <fullName evidence="9">Uncharacterized protein</fullName>
    </submittedName>
</protein>
<dbReference type="PROSITE" id="PS00475">
    <property type="entry name" value="RIBOSOMAL_L15"/>
    <property type="match status" value="1"/>
</dbReference>
<keyword evidence="10" id="KW-1185">Reference proteome</keyword>
<proteinExistence type="inferred from homology"/>
<sequence length="328" mass="37059">MSFSCIDIVTIDGSSYDSCNEGRFDPILWDIDAIDLLPEHMKMCYRALMDAYSEFEKDLTSNGMLYGLPFAKELMKTLVRSYIIEAKCCEYVRKMEEYMCFALLSEMQLLSLSPSLVTISPSGLNCCYCNRVQPSPSHRPPEAEVKAKASKDNVLTINVTQFGYFKVLGKGLLLENQLVVVKAKLVSKTAKKKIKKAGGTSAARFRREQAIFFPKSIESLHIHWFQLNNFTITTFKIATRTASPGSHRGWLRNHHFSTSATALVTEKIENAWKDINEEFMRPTVVPMPLLERVLNFACLMDVLYKNVDSHTNSTSPSNSVCSLLLGLY</sequence>
<organism evidence="9 10">
    <name type="scientific">Citrus x changshan-huyou</name>
    <dbReference type="NCBI Taxonomy" id="2935761"/>
    <lineage>
        <taxon>Eukaryota</taxon>
        <taxon>Viridiplantae</taxon>
        <taxon>Streptophyta</taxon>
        <taxon>Embryophyta</taxon>
        <taxon>Tracheophyta</taxon>
        <taxon>Spermatophyta</taxon>
        <taxon>Magnoliopsida</taxon>
        <taxon>eudicotyledons</taxon>
        <taxon>Gunneridae</taxon>
        <taxon>Pentapetalae</taxon>
        <taxon>rosids</taxon>
        <taxon>malvids</taxon>
        <taxon>Sapindales</taxon>
        <taxon>Rutaceae</taxon>
        <taxon>Aurantioideae</taxon>
        <taxon>Citrus</taxon>
    </lineage>
</organism>
<dbReference type="AlphaFoldDB" id="A0AAP0MK85"/>
<evidence type="ECO:0000256" key="1">
    <source>
        <dbReference type="ARBA" id="ARBA00001946"/>
    </source>
</evidence>
<dbReference type="Gene3D" id="3.100.10.10">
    <property type="match status" value="1"/>
</dbReference>
<feature type="domain" description="Terpene synthase metal-binding" evidence="8">
    <location>
        <begin position="29"/>
        <end position="112"/>
    </location>
</feature>
<evidence type="ECO:0000313" key="9">
    <source>
        <dbReference type="EMBL" id="KAK9209507.1"/>
    </source>
</evidence>
<dbReference type="InterPro" id="IPR036227">
    <property type="entry name" value="Ribosomal_uL15/eL18_sf"/>
</dbReference>
<dbReference type="PANTHER" id="PTHR31225">
    <property type="entry name" value="OS04G0344100 PROTEIN-RELATED"/>
    <property type="match status" value="1"/>
</dbReference>
<name>A0AAP0MK85_9ROSI</name>
<dbReference type="InterPro" id="IPR021131">
    <property type="entry name" value="Ribosomal_uL15/eL18"/>
</dbReference>
<accession>A0AAP0MK85</accession>
<evidence type="ECO:0000259" key="8">
    <source>
        <dbReference type="Pfam" id="PF03936"/>
    </source>
</evidence>
<keyword evidence="2" id="KW-0479">Metal-binding</keyword>
<comment type="similarity">
    <text evidence="6">Belongs to the universal ribosomal protein uL15 family.</text>
</comment>
<keyword evidence="5 6" id="KW-0687">Ribonucleoprotein</keyword>
<dbReference type="GO" id="GO:0006412">
    <property type="term" value="P:translation"/>
    <property type="evidence" value="ECO:0007669"/>
    <property type="project" value="InterPro"/>
</dbReference>
<dbReference type="GO" id="GO:0010333">
    <property type="term" value="F:terpene synthase activity"/>
    <property type="evidence" value="ECO:0007669"/>
    <property type="project" value="InterPro"/>
</dbReference>
<keyword evidence="4" id="KW-0456">Lyase</keyword>
<dbReference type="GO" id="GO:1990904">
    <property type="term" value="C:ribonucleoprotein complex"/>
    <property type="evidence" value="ECO:0007669"/>
    <property type="project" value="UniProtKB-KW"/>
</dbReference>
<evidence type="ECO:0000256" key="2">
    <source>
        <dbReference type="ARBA" id="ARBA00022723"/>
    </source>
</evidence>
<dbReference type="EMBL" id="JBCGBO010000004">
    <property type="protein sequence ID" value="KAK9209507.1"/>
    <property type="molecule type" value="Genomic_DNA"/>
</dbReference>
<dbReference type="Pfam" id="PF00828">
    <property type="entry name" value="Ribosomal_L27A"/>
    <property type="match status" value="1"/>
</dbReference>
<dbReference type="InterPro" id="IPR005630">
    <property type="entry name" value="Terpene_synthase_metal-bd"/>
</dbReference>
<dbReference type="Pfam" id="PF03936">
    <property type="entry name" value="Terpene_synth_C"/>
    <property type="match status" value="1"/>
</dbReference>
<reference evidence="9 10" key="1">
    <citation type="submission" date="2024-05" db="EMBL/GenBank/DDBJ databases">
        <title>Haplotype-resolved chromosome-level genome assembly of Huyou (Citrus changshanensis).</title>
        <authorList>
            <person name="Miao C."/>
            <person name="Chen W."/>
            <person name="Wu Y."/>
            <person name="Wang L."/>
            <person name="Zhao S."/>
            <person name="Grierson D."/>
            <person name="Xu C."/>
            <person name="Chen K."/>
        </authorList>
    </citation>
    <scope>NUCLEOTIDE SEQUENCE [LARGE SCALE GENOMIC DNA]</scope>
    <source>
        <strain evidence="9">01-14</strain>
        <tissue evidence="9">Leaf</tissue>
    </source>
</reference>
<evidence type="ECO:0000256" key="6">
    <source>
        <dbReference type="RuleBase" id="RU003888"/>
    </source>
</evidence>
<evidence type="ECO:0000259" key="7">
    <source>
        <dbReference type="Pfam" id="PF00828"/>
    </source>
</evidence>
<dbReference type="Proteomes" id="UP001428341">
    <property type="component" value="Unassembled WGS sequence"/>
</dbReference>
<evidence type="ECO:0000256" key="3">
    <source>
        <dbReference type="ARBA" id="ARBA00022980"/>
    </source>
</evidence>